<evidence type="ECO:0000256" key="2">
    <source>
        <dbReference type="SAM" id="MobiDB-lite"/>
    </source>
</evidence>
<feature type="region of interest" description="Disordered" evidence="2">
    <location>
        <begin position="656"/>
        <end position="693"/>
    </location>
</feature>
<comment type="similarity">
    <text evidence="1">Belongs to the HEM-1/HEM-2 family.</text>
</comment>
<dbReference type="GO" id="GO:0016477">
    <property type="term" value="P:cell migration"/>
    <property type="evidence" value="ECO:0007669"/>
    <property type="project" value="TreeGrafter"/>
</dbReference>
<sequence>MSAKLAEKCTIMLDVGQGMMARVSLLSRNLESPGGRPHSMQNPEWAKLRKTLEKKFPEVNQTELSQLPAFETFQSAAGRIIDELEPIYLTFLDVQEFNDTCLELLKSMPSAIMQLNLTQTPQLSRDFVKLLTLYVQLHVFWSFVEERKVLLALYSCAYQCVHGRTEKNYASLSGQVDSYNEPLKQAIEEFKDTQFQQILGDVLNQFLPVLMTAFDTDGLRLKNVLNPIGEGDGMPLPVVLPISNLAHGNPSSPNLLHPELLYVDEYCTAVIYAGLVCPNLLGREDFLGLFKMVASDCLVVPVFRSHVLNVHTELETLAGFFPPRGWSGPALPKGVNLKKIMKDLSKDATTLAGLKHRERRSYLRGEMSTLVQLFNQLPGLLAPKFPMVMTALKMAKNEILWHFRHVDQPTVKSRMKHYTTEDYEDPHLSVLLGLHDSLLQLVYRNGKIVQNYYIEYMKGAHLTVLNESLTALESQKAAFSLGVQEILSSIEPTISALSVNESSFDLEGFRLDWYRATANLCAFGSNALKIDAVKNLISRMIRVTEHSRYVDALRGTLESRCELHEVWWFKNSFLGEYDNCLNNPASSLYATSFVRCLRVMAERNAHAFCPEEQQPIGQEAAMIADNMLEKLADRVGDLITPLTAIVQKHEEQVSAKEAARRIERQQAAKAQRGGGKSSETVPGSESQLSSAGREGLRDMITLERNIARLLWGVGEAEEVAVFDRILRPKEYVRAKLISHFVDFTKSMFDDPRDASVTVPPSEALKRLQYCTAAMQKCSSHLDIEFSSLLRESLFEQSCENDVYDVSKVLKAISGVEDAGDRNVHKVVRWYIGLLEKSGDSDCLYSMATDSFIKNPDPAIKRRKGSMGPVGLESYATPSELQSLVLMVGTQGARILESALLALISNNVNKIKGILSANEGPLNQLSSDVTNETALHSVKNSSELIKSSIIVGNALSLRSMLHAATGATQKNTIPLINSALSLAAASISHDEAGGGMTPSVISLAKSSGVDVGGLDPSLSESLAFLISDSDRNLWSLLPYAYAASFVMGENWKTSKYISSADVMSGGEQVVMNCVSSLCGALLGFEGGKIASEEFLRASSSILFVMKAEEAGKYSQFPIRAMFVLLERFVEVSPFVNRSVLEKYMPYTILHAAYVDMSLNKQRVADVGMDSKVAFASKAVVTDA</sequence>
<dbReference type="Pfam" id="PF09735">
    <property type="entry name" value="Nckap1"/>
    <property type="match status" value="1"/>
</dbReference>
<dbReference type="OrthoDB" id="548214at2759"/>
<name>A0A9W7AYU3_9STRA</name>
<dbReference type="GO" id="GO:0000902">
    <property type="term" value="P:cell morphogenesis"/>
    <property type="evidence" value="ECO:0007669"/>
    <property type="project" value="TreeGrafter"/>
</dbReference>
<accession>A0A9W7AYU3</accession>
<keyword evidence="4" id="KW-1185">Reference proteome</keyword>
<comment type="caution">
    <text evidence="3">The sequence shown here is derived from an EMBL/GenBank/DDBJ whole genome shotgun (WGS) entry which is preliminary data.</text>
</comment>
<dbReference type="GO" id="GO:0030031">
    <property type="term" value="P:cell projection assembly"/>
    <property type="evidence" value="ECO:0007669"/>
    <property type="project" value="TreeGrafter"/>
</dbReference>
<organism evidence="3 4">
    <name type="scientific">Triparma strigata</name>
    <dbReference type="NCBI Taxonomy" id="1606541"/>
    <lineage>
        <taxon>Eukaryota</taxon>
        <taxon>Sar</taxon>
        <taxon>Stramenopiles</taxon>
        <taxon>Ochrophyta</taxon>
        <taxon>Bolidophyceae</taxon>
        <taxon>Parmales</taxon>
        <taxon>Triparmaceae</taxon>
        <taxon>Triparma</taxon>
    </lineage>
</organism>
<gene>
    <name evidence="3" type="ORF">TrST_g591</name>
</gene>
<reference evidence="4" key="1">
    <citation type="journal article" date="2023" name="Commun. Biol.">
        <title>Genome analysis of Parmales, the sister group of diatoms, reveals the evolutionary specialization of diatoms from phago-mixotrophs to photoautotrophs.</title>
        <authorList>
            <person name="Ban H."/>
            <person name="Sato S."/>
            <person name="Yoshikawa S."/>
            <person name="Yamada K."/>
            <person name="Nakamura Y."/>
            <person name="Ichinomiya M."/>
            <person name="Sato N."/>
            <person name="Blanc-Mathieu R."/>
            <person name="Endo H."/>
            <person name="Kuwata A."/>
            <person name="Ogata H."/>
        </authorList>
    </citation>
    <scope>NUCLEOTIDE SEQUENCE [LARGE SCALE GENOMIC DNA]</scope>
    <source>
        <strain evidence="4">NIES 3701</strain>
    </source>
</reference>
<dbReference type="PANTHER" id="PTHR12093:SF10">
    <property type="entry name" value="MEMBRANE-ASSOCIATED PROTEIN HEM"/>
    <property type="match status" value="1"/>
</dbReference>
<dbReference type="Proteomes" id="UP001165085">
    <property type="component" value="Unassembled WGS sequence"/>
</dbReference>
<evidence type="ECO:0000313" key="4">
    <source>
        <dbReference type="Proteomes" id="UP001165085"/>
    </source>
</evidence>
<feature type="compositionally biased region" description="Basic and acidic residues" evidence="2">
    <location>
        <begin position="656"/>
        <end position="666"/>
    </location>
</feature>
<feature type="compositionally biased region" description="Polar residues" evidence="2">
    <location>
        <begin position="677"/>
        <end position="690"/>
    </location>
</feature>
<dbReference type="InterPro" id="IPR019137">
    <property type="entry name" value="Nck-associated_protein-1"/>
</dbReference>
<protein>
    <submittedName>
        <fullName evidence="3">Uncharacterized protein</fullName>
    </submittedName>
</protein>
<dbReference type="PANTHER" id="PTHR12093">
    <property type="entry name" value="NCK-ASSOCIATED PROTEIN 1"/>
    <property type="match status" value="1"/>
</dbReference>
<dbReference type="GO" id="GO:0031209">
    <property type="term" value="C:SCAR complex"/>
    <property type="evidence" value="ECO:0007669"/>
    <property type="project" value="TreeGrafter"/>
</dbReference>
<evidence type="ECO:0000256" key="1">
    <source>
        <dbReference type="ARBA" id="ARBA00037947"/>
    </source>
</evidence>
<dbReference type="GO" id="GO:0030866">
    <property type="term" value="P:cortical actin cytoskeleton organization"/>
    <property type="evidence" value="ECO:0007669"/>
    <property type="project" value="TreeGrafter"/>
</dbReference>
<proteinExistence type="inferred from homology"/>
<dbReference type="AlphaFoldDB" id="A0A9W7AYU3"/>
<dbReference type="EMBL" id="BRXY01000201">
    <property type="protein sequence ID" value="GMH76899.1"/>
    <property type="molecule type" value="Genomic_DNA"/>
</dbReference>
<evidence type="ECO:0000313" key="3">
    <source>
        <dbReference type="EMBL" id="GMH76899.1"/>
    </source>
</evidence>